<dbReference type="Proteomes" id="UP000049828">
    <property type="component" value="Unassembled WGS sequence"/>
</dbReference>
<accession>A0A0M6X0U9</accession>
<keyword evidence="8" id="KW-1185">Reference proteome</keyword>
<gene>
    <name evidence="7" type="ORF">RIL183_10601</name>
</gene>
<dbReference type="EMBL" id="CVRS01000131">
    <property type="protein sequence ID" value="CRL43446.1"/>
    <property type="molecule type" value="Genomic_DNA"/>
</dbReference>
<dbReference type="InterPro" id="IPR036388">
    <property type="entry name" value="WH-like_DNA-bd_sf"/>
</dbReference>
<evidence type="ECO:0000256" key="3">
    <source>
        <dbReference type="ARBA" id="ARBA00023082"/>
    </source>
</evidence>
<dbReference type="Pfam" id="PF04542">
    <property type="entry name" value="Sigma70_r2"/>
    <property type="match status" value="1"/>
</dbReference>
<dbReference type="InterPro" id="IPR013325">
    <property type="entry name" value="RNA_pol_sigma_r2"/>
</dbReference>
<dbReference type="PANTHER" id="PTHR43133:SF51">
    <property type="entry name" value="RNA POLYMERASE SIGMA FACTOR"/>
    <property type="match status" value="1"/>
</dbReference>
<comment type="similarity">
    <text evidence="1">Belongs to the sigma-70 factor family. ECF subfamily.</text>
</comment>
<keyword evidence="3" id="KW-0731">Sigma factor</keyword>
<evidence type="ECO:0000256" key="1">
    <source>
        <dbReference type="ARBA" id="ARBA00010641"/>
    </source>
</evidence>
<evidence type="ECO:0000313" key="7">
    <source>
        <dbReference type="EMBL" id="CRL43446.1"/>
    </source>
</evidence>
<evidence type="ECO:0000256" key="2">
    <source>
        <dbReference type="ARBA" id="ARBA00023015"/>
    </source>
</evidence>
<dbReference type="Gene3D" id="1.10.10.10">
    <property type="entry name" value="Winged helix-like DNA-binding domain superfamily/Winged helix DNA-binding domain"/>
    <property type="match status" value="1"/>
</dbReference>
<dbReference type="Gene3D" id="1.10.1740.10">
    <property type="match status" value="1"/>
</dbReference>
<dbReference type="CDD" id="cd06171">
    <property type="entry name" value="Sigma70_r4"/>
    <property type="match status" value="1"/>
</dbReference>
<dbReference type="InterPro" id="IPR007627">
    <property type="entry name" value="RNA_pol_sigma70_r2"/>
</dbReference>
<sequence>METAQNKMTKETLGQLIIDSEETMYHIAKSLLYNDADCADAIQEAIVKAFAKLHTLKDDSYAKTWLIRIVMNECYAIMRKEKKIISLQDYQMNEQETESKDYSDLYEAIFHLPEQIKLCVTLYYMEGYSVKEVAALLDTTESAVKNRLAKARGKLKEALID</sequence>
<evidence type="ECO:0000256" key="4">
    <source>
        <dbReference type="ARBA" id="ARBA00023163"/>
    </source>
</evidence>
<dbReference type="STRING" id="360807.ERS852392_00712"/>
<dbReference type="PANTHER" id="PTHR43133">
    <property type="entry name" value="RNA POLYMERASE ECF-TYPE SIGMA FACTO"/>
    <property type="match status" value="1"/>
</dbReference>
<dbReference type="GO" id="GO:0006352">
    <property type="term" value="P:DNA-templated transcription initiation"/>
    <property type="evidence" value="ECO:0007669"/>
    <property type="project" value="InterPro"/>
</dbReference>
<reference evidence="8" key="1">
    <citation type="submission" date="2015-05" db="EMBL/GenBank/DDBJ databases">
        <authorList>
            <consortium name="Pathogen Informatics"/>
        </authorList>
    </citation>
    <scope>NUCLEOTIDE SEQUENCE [LARGE SCALE GENOMIC DNA]</scope>
    <source>
        <strain evidence="8">L1-83</strain>
    </source>
</reference>
<evidence type="ECO:0000313" key="8">
    <source>
        <dbReference type="Proteomes" id="UP000049828"/>
    </source>
</evidence>
<feature type="domain" description="RNA polymerase sigma-70 region 2" evidence="5">
    <location>
        <begin position="24"/>
        <end position="83"/>
    </location>
</feature>
<evidence type="ECO:0000259" key="6">
    <source>
        <dbReference type="Pfam" id="PF08281"/>
    </source>
</evidence>
<dbReference type="InterPro" id="IPR014284">
    <property type="entry name" value="RNA_pol_sigma-70_dom"/>
</dbReference>
<proteinExistence type="inferred from homology"/>
<evidence type="ECO:0000259" key="5">
    <source>
        <dbReference type="Pfam" id="PF04542"/>
    </source>
</evidence>
<dbReference type="InterPro" id="IPR039425">
    <property type="entry name" value="RNA_pol_sigma-70-like"/>
</dbReference>
<name>A0A0M6X0U9_9FIRM</name>
<dbReference type="GO" id="GO:0016987">
    <property type="term" value="F:sigma factor activity"/>
    <property type="evidence" value="ECO:0007669"/>
    <property type="project" value="UniProtKB-KW"/>
</dbReference>
<feature type="domain" description="RNA polymerase sigma factor 70 region 4 type 2" evidence="6">
    <location>
        <begin position="104"/>
        <end position="155"/>
    </location>
</feature>
<dbReference type="Pfam" id="PF08281">
    <property type="entry name" value="Sigma70_r4_2"/>
    <property type="match status" value="1"/>
</dbReference>
<dbReference type="InterPro" id="IPR013324">
    <property type="entry name" value="RNA_pol_sigma_r3/r4-like"/>
</dbReference>
<dbReference type="InterPro" id="IPR013249">
    <property type="entry name" value="RNA_pol_sigma70_r4_t2"/>
</dbReference>
<organism evidence="7 8">
    <name type="scientific">Roseburia inulinivorans</name>
    <dbReference type="NCBI Taxonomy" id="360807"/>
    <lineage>
        <taxon>Bacteria</taxon>
        <taxon>Bacillati</taxon>
        <taxon>Bacillota</taxon>
        <taxon>Clostridia</taxon>
        <taxon>Lachnospirales</taxon>
        <taxon>Lachnospiraceae</taxon>
        <taxon>Roseburia</taxon>
    </lineage>
</organism>
<dbReference type="GO" id="GO:0003677">
    <property type="term" value="F:DNA binding"/>
    <property type="evidence" value="ECO:0007669"/>
    <property type="project" value="InterPro"/>
</dbReference>
<keyword evidence="4" id="KW-0804">Transcription</keyword>
<protein>
    <submittedName>
        <fullName evidence="7">ECF subfamily RNA polymerase sigma-24 factor</fullName>
    </submittedName>
</protein>
<dbReference type="AlphaFoldDB" id="A0A0M6X0U9"/>
<keyword evidence="2" id="KW-0805">Transcription regulation</keyword>
<dbReference type="SUPFAM" id="SSF88946">
    <property type="entry name" value="Sigma2 domain of RNA polymerase sigma factors"/>
    <property type="match status" value="1"/>
</dbReference>
<dbReference type="SUPFAM" id="SSF88659">
    <property type="entry name" value="Sigma3 and sigma4 domains of RNA polymerase sigma factors"/>
    <property type="match status" value="1"/>
</dbReference>
<dbReference type="NCBIfam" id="TIGR02937">
    <property type="entry name" value="sigma70-ECF"/>
    <property type="match status" value="1"/>
</dbReference>